<accession>A0AAV2DE87</accession>
<evidence type="ECO:0000313" key="6">
    <source>
        <dbReference type="Proteomes" id="UP001497516"/>
    </source>
</evidence>
<sequence>MAASKVPPRAHQFQLVDGMQLQINVSGSLNGRNVRVELQLKNCNRTWVLHWGFTFPGNRSWFIPGDGSNSYKPGALQTPFTKSGDLYVVNIELLDPKIQAIEFVLKDGSRDRWLKLNNGNFRVELPEHDENVVTQHIPKDVVDRRAYQIWERKGRPMGSPQQQKQDYDDAVRELQFQLSRGLALDELRGNSNAEVTRTPTLTRDLPKDQTVKSLYRRRHDVGQWLHKPMGRSKSFNRQVSALMDLVEKRYGGGDDVVSRQSYYAGNCEIVVLFRVIRGEVHVLVAMNIKGSIVLHWGLSKLSSVEWLAPPPDLLPEKSKLVPGACQTYFTEVATSNGFFQVVEINLRQQKFEGIQFVIWTGGSWIKNNGANFSVNLKAINGRGEVKGSMNWLLDEIAQREKEAERSLMHRFSIATELTDRCKGEGELGLIGILVWLRFMASRHLTWNKNYNVKPREISEAQDKFTNLLQRIYLNQPSEREIVRLIMSCVGRGGKGDVGQRIRDEILTIQRNNECKTGMMEEWHQKLHNNSSPDDIIICEALLNYVTSGFRTDVYWQTLNANGLTKEKLASYDRPITSEPRFRSDAKDGLIRDLTMYLKTLKAVHSGADLESAIESCLGPPSNGHYRGSPDRIASIGGLTLKLQDSLNFVRSHVADQNIAPLMEKLLESRIELRPFLLTSHGKAKDTLFLDLALDSTVRTTLERALKDLSSVQPPEFAFYITLVLENLCLSTVNNEDLIYSIKVHYGYCPYLRYPLNCLNEEMNVYVQFSHFTFPVNRSFSQVHPENEPALHS</sequence>
<keyword evidence="1" id="KW-0479">Metal-binding</keyword>
<keyword evidence="6" id="KW-1185">Reference proteome</keyword>
<gene>
    <name evidence="5" type="ORF">LTRI10_LOCUS14194</name>
</gene>
<dbReference type="InterPro" id="IPR055495">
    <property type="entry name" value="CWD_DUF7067"/>
</dbReference>
<dbReference type="InterPro" id="IPR056301">
    <property type="entry name" value="GWD-like_N_Ig"/>
</dbReference>
<dbReference type="EMBL" id="OZ034815">
    <property type="protein sequence ID" value="CAL1372171.1"/>
    <property type="molecule type" value="Genomic_DNA"/>
</dbReference>
<dbReference type="PANTHER" id="PTHR46999">
    <property type="entry name" value="ALPHA-GLUCAN WATER DIKINASE 1, CHLOROPLASTIC-RELATED"/>
    <property type="match status" value="1"/>
</dbReference>
<evidence type="ECO:0000259" key="3">
    <source>
        <dbReference type="Pfam" id="PF23166"/>
    </source>
</evidence>
<organism evidence="5 6">
    <name type="scientific">Linum trigynum</name>
    <dbReference type="NCBI Taxonomy" id="586398"/>
    <lineage>
        <taxon>Eukaryota</taxon>
        <taxon>Viridiplantae</taxon>
        <taxon>Streptophyta</taxon>
        <taxon>Embryophyta</taxon>
        <taxon>Tracheophyta</taxon>
        <taxon>Spermatophyta</taxon>
        <taxon>Magnoliopsida</taxon>
        <taxon>eudicotyledons</taxon>
        <taxon>Gunneridae</taxon>
        <taxon>Pentapetalae</taxon>
        <taxon>rosids</taxon>
        <taxon>fabids</taxon>
        <taxon>Malpighiales</taxon>
        <taxon>Linaceae</taxon>
        <taxon>Linum</taxon>
    </lineage>
</organism>
<dbReference type="Proteomes" id="UP001497516">
    <property type="component" value="Chromosome 2"/>
</dbReference>
<reference evidence="5 6" key="1">
    <citation type="submission" date="2024-04" db="EMBL/GenBank/DDBJ databases">
        <authorList>
            <person name="Fracassetti M."/>
        </authorList>
    </citation>
    <scope>NUCLEOTIDE SEQUENCE [LARGE SCALE GENOMIC DNA]</scope>
</reference>
<name>A0AAV2DE87_9ROSI</name>
<dbReference type="PANTHER" id="PTHR46999:SF4">
    <property type="entry name" value="ALPHA-GLUCAN WATER DIKINASE 2"/>
    <property type="match status" value="1"/>
</dbReference>
<feature type="domain" description="DUF7067" evidence="4">
    <location>
        <begin position="139"/>
        <end position="191"/>
    </location>
</feature>
<dbReference type="GO" id="GO:0046872">
    <property type="term" value="F:metal ion binding"/>
    <property type="evidence" value="ECO:0007669"/>
    <property type="project" value="UniProtKB-KW"/>
</dbReference>
<protein>
    <submittedName>
        <fullName evidence="5">Uncharacterized protein</fullName>
    </submittedName>
</protein>
<evidence type="ECO:0000256" key="1">
    <source>
        <dbReference type="ARBA" id="ARBA00022723"/>
    </source>
</evidence>
<evidence type="ECO:0000259" key="4">
    <source>
        <dbReference type="Pfam" id="PF23229"/>
    </source>
</evidence>
<keyword evidence="2" id="KW-0119">Carbohydrate metabolism</keyword>
<evidence type="ECO:0000256" key="2">
    <source>
        <dbReference type="ARBA" id="ARBA00023277"/>
    </source>
</evidence>
<dbReference type="Pfam" id="PF23166">
    <property type="entry name" value="Ig_N_CWD1"/>
    <property type="match status" value="2"/>
</dbReference>
<dbReference type="Pfam" id="PF23229">
    <property type="entry name" value="DUF7067"/>
    <property type="match status" value="1"/>
</dbReference>
<proteinExistence type="predicted"/>
<dbReference type="AlphaFoldDB" id="A0AAV2DE87"/>
<feature type="domain" description="Alpha-glucan water dikinase-like N-terminal Ig-like" evidence="3">
    <location>
        <begin position="263"/>
        <end position="376"/>
    </location>
</feature>
<evidence type="ECO:0000313" key="5">
    <source>
        <dbReference type="EMBL" id="CAL1372171.1"/>
    </source>
</evidence>
<feature type="domain" description="Alpha-glucan water dikinase-like N-terminal Ig-like" evidence="3">
    <location>
        <begin position="11"/>
        <end position="125"/>
    </location>
</feature>